<keyword evidence="3" id="KW-1185">Reference proteome</keyword>
<reference evidence="2" key="1">
    <citation type="submission" date="2022-01" db="EMBL/GenBank/DDBJ databases">
        <authorList>
            <person name="King R."/>
        </authorList>
    </citation>
    <scope>NUCLEOTIDE SEQUENCE</scope>
</reference>
<dbReference type="Proteomes" id="UP001153712">
    <property type="component" value="Chromosome 2"/>
</dbReference>
<dbReference type="InterPro" id="IPR011009">
    <property type="entry name" value="Kinase-like_dom_sf"/>
</dbReference>
<proteinExistence type="predicted"/>
<gene>
    <name evidence="2" type="ORF">PHYEVI_LOCUS5682</name>
</gene>
<dbReference type="AlphaFoldDB" id="A0A9N9XPF5"/>
<dbReference type="SMART" id="SM00587">
    <property type="entry name" value="CHK"/>
    <property type="match status" value="1"/>
</dbReference>
<dbReference type="InterPro" id="IPR015897">
    <property type="entry name" value="CHK_kinase-like"/>
</dbReference>
<dbReference type="SUPFAM" id="SSF56112">
    <property type="entry name" value="Protein kinase-like (PK-like)"/>
    <property type="match status" value="1"/>
</dbReference>
<accession>A0A9N9XPF5</accession>
<evidence type="ECO:0000313" key="2">
    <source>
        <dbReference type="EMBL" id="CAG9859308.1"/>
    </source>
</evidence>
<dbReference type="InterPro" id="IPR004119">
    <property type="entry name" value="EcKL"/>
</dbReference>
<dbReference type="EMBL" id="OU900095">
    <property type="protein sequence ID" value="CAG9859308.1"/>
    <property type="molecule type" value="Genomic_DNA"/>
</dbReference>
<dbReference type="Gene3D" id="3.90.1200.10">
    <property type="match status" value="1"/>
</dbReference>
<feature type="domain" description="CHK kinase-like" evidence="1">
    <location>
        <begin position="124"/>
        <end position="318"/>
    </location>
</feature>
<sequence length="403" mass="46326">MSRVLSDDMAKFLEDALDVHLPDWDVVLHGGNEKGEGFLGDMLFVSLKRRTAEDEHHLVIKQVLPCDSESATKLMSMTYRNEIHVYQRILPALRAFREAHPEVGPFDVAPRCYGADETGGEEKICFRNAKYDGYEMHPKKDALGAGLMEEVFRKYGRLHAAGFAFKGSRPEEFDELKAGLRNNWAMFASTPFLSASLKGSAKTWREALLRHDEPELAERLEKYVEKADKIFIEAVSYTGKYGVFLHGDAWSNNLMFKYDDKKQLENIFLIDFQMSSVGSPVLDLSYSFYACADYHSMLDKLDEFLEVYHKSLSEELLRYGSKAEEVYPFDVMKEEWKKYSVFGLFMGSLMCSMKHRDTTKELPDVNKILNDSDAVEKYGNDYNDEYAKTIVLLLRHALQNDFL</sequence>
<dbReference type="OrthoDB" id="190089at2759"/>
<name>A0A9N9XPF5_PHYSR</name>
<evidence type="ECO:0000313" key="3">
    <source>
        <dbReference type="Proteomes" id="UP001153712"/>
    </source>
</evidence>
<organism evidence="2 3">
    <name type="scientific">Phyllotreta striolata</name>
    <name type="common">Striped flea beetle</name>
    <name type="synonym">Crioceris striolata</name>
    <dbReference type="NCBI Taxonomy" id="444603"/>
    <lineage>
        <taxon>Eukaryota</taxon>
        <taxon>Metazoa</taxon>
        <taxon>Ecdysozoa</taxon>
        <taxon>Arthropoda</taxon>
        <taxon>Hexapoda</taxon>
        <taxon>Insecta</taxon>
        <taxon>Pterygota</taxon>
        <taxon>Neoptera</taxon>
        <taxon>Endopterygota</taxon>
        <taxon>Coleoptera</taxon>
        <taxon>Polyphaga</taxon>
        <taxon>Cucujiformia</taxon>
        <taxon>Chrysomeloidea</taxon>
        <taxon>Chrysomelidae</taxon>
        <taxon>Galerucinae</taxon>
        <taxon>Alticini</taxon>
        <taxon>Phyllotreta</taxon>
    </lineage>
</organism>
<dbReference type="Pfam" id="PF02958">
    <property type="entry name" value="EcKL"/>
    <property type="match status" value="1"/>
</dbReference>
<evidence type="ECO:0000259" key="1">
    <source>
        <dbReference type="SMART" id="SM00587"/>
    </source>
</evidence>
<protein>
    <recommendedName>
        <fullName evidence="1">CHK kinase-like domain-containing protein</fullName>
    </recommendedName>
</protein>
<dbReference type="PANTHER" id="PTHR11012:SF30">
    <property type="entry name" value="PROTEIN KINASE-LIKE DOMAIN-CONTAINING"/>
    <property type="match status" value="1"/>
</dbReference>
<dbReference type="PANTHER" id="PTHR11012">
    <property type="entry name" value="PROTEIN KINASE-LIKE DOMAIN-CONTAINING"/>
    <property type="match status" value="1"/>
</dbReference>